<name>A0ABR8UJ08_9GAMM</name>
<proteinExistence type="inferred from homology"/>
<keyword evidence="5 7" id="KW-0436">Ligase</keyword>
<evidence type="ECO:0000256" key="7">
    <source>
        <dbReference type="HAMAP-Rule" id="MF_00570"/>
    </source>
</evidence>
<keyword evidence="12" id="KW-1185">Reference proteome</keyword>
<comment type="pathway">
    <text evidence="1 7 8">Cofactor biosynthesis; NAD(+) biosynthesis; nicotinate D-ribonucleotide from nicotinate: step 1/1.</text>
</comment>
<evidence type="ECO:0000256" key="6">
    <source>
        <dbReference type="ARBA" id="ARBA00022642"/>
    </source>
</evidence>
<evidence type="ECO:0000259" key="10">
    <source>
        <dbReference type="Pfam" id="PF17767"/>
    </source>
</evidence>
<dbReference type="InterPro" id="IPR036068">
    <property type="entry name" value="Nicotinate_pribotase-like_C"/>
</dbReference>
<evidence type="ECO:0000256" key="4">
    <source>
        <dbReference type="ARBA" id="ARBA00022553"/>
    </source>
</evidence>
<evidence type="ECO:0000313" key="11">
    <source>
        <dbReference type="EMBL" id="MBD7988010.1"/>
    </source>
</evidence>
<dbReference type="SUPFAM" id="SSF51690">
    <property type="entry name" value="Nicotinate/Quinolinate PRTase C-terminal domain-like"/>
    <property type="match status" value="1"/>
</dbReference>
<dbReference type="Gene3D" id="3.20.140.10">
    <property type="entry name" value="nicotinate phosphoribosyltransferase"/>
    <property type="match status" value="1"/>
</dbReference>
<dbReference type="InterPro" id="IPR007229">
    <property type="entry name" value="Nic_PRibTrfase-Fam"/>
</dbReference>
<dbReference type="Pfam" id="PF17767">
    <property type="entry name" value="NAPRTase_N"/>
    <property type="match status" value="1"/>
</dbReference>
<dbReference type="Proteomes" id="UP000647183">
    <property type="component" value="Unassembled WGS sequence"/>
</dbReference>
<protein>
    <recommendedName>
        <fullName evidence="3 7">Nicotinate phosphoribosyltransferase</fullName>
        <shortName evidence="7">NAPRTase</shortName>
        <ecNumber evidence="3 7">6.3.4.21</ecNumber>
    </recommendedName>
</protein>
<dbReference type="InterPro" id="IPR006406">
    <property type="entry name" value="Nic_PRibTrfase"/>
</dbReference>
<comment type="PTM">
    <text evidence="7 8">Transiently phosphorylated on a His residue during the reaction cycle. Phosphorylation strongly increases the affinity for substrates and increases the rate of nicotinate D-ribonucleotide production. Dephosphorylation regenerates the low-affinity form of the enzyme, leading to product release.</text>
</comment>
<dbReference type="RefSeq" id="WP_191729206.1">
    <property type="nucleotide sequence ID" value="NZ_JACSQJ010000003.1"/>
</dbReference>
<gene>
    <name evidence="7 11" type="primary">pncB</name>
    <name evidence="11" type="ORF">H9645_08205</name>
</gene>
<dbReference type="PANTHER" id="PTHR11098">
    <property type="entry name" value="NICOTINATE PHOSPHORIBOSYLTRANSFERASE"/>
    <property type="match status" value="1"/>
</dbReference>
<dbReference type="NCBIfam" id="TIGR01514">
    <property type="entry name" value="NAPRTase"/>
    <property type="match status" value="1"/>
</dbReference>
<accession>A0ABR8UJ08</accession>
<evidence type="ECO:0000256" key="8">
    <source>
        <dbReference type="RuleBase" id="RU003838"/>
    </source>
</evidence>
<reference evidence="11 12" key="1">
    <citation type="submission" date="2020-08" db="EMBL/GenBank/DDBJ databases">
        <title>A Genomic Blueprint of the Chicken Gut Microbiome.</title>
        <authorList>
            <person name="Gilroy R."/>
            <person name="Ravi A."/>
            <person name="Getino M."/>
            <person name="Pursley I."/>
            <person name="Horton D.L."/>
            <person name="Alikhan N.-F."/>
            <person name="Baker D."/>
            <person name="Gharbi K."/>
            <person name="Hall N."/>
            <person name="Watson M."/>
            <person name="Adriaenssens E.M."/>
            <person name="Foster-Nyarko E."/>
            <person name="Jarju S."/>
            <person name="Secka A."/>
            <person name="Antonio M."/>
            <person name="Oren A."/>
            <person name="Chaudhuri R."/>
            <person name="La Ragione R.M."/>
            <person name="Hildebrand F."/>
            <person name="Pallen M.J."/>
        </authorList>
    </citation>
    <scope>NUCLEOTIDE SEQUENCE [LARGE SCALE GENOMIC DNA]</scope>
    <source>
        <strain evidence="11 12">Sa2BVA3</strain>
    </source>
</reference>
<comment type="catalytic activity">
    <reaction evidence="7 8">
        <text>5-phospho-alpha-D-ribose 1-diphosphate + nicotinate + ATP + H2O = nicotinate beta-D-ribonucleotide + ADP + phosphate + diphosphate</text>
        <dbReference type="Rhea" id="RHEA:36163"/>
        <dbReference type="ChEBI" id="CHEBI:15377"/>
        <dbReference type="ChEBI" id="CHEBI:30616"/>
        <dbReference type="ChEBI" id="CHEBI:32544"/>
        <dbReference type="ChEBI" id="CHEBI:33019"/>
        <dbReference type="ChEBI" id="CHEBI:43474"/>
        <dbReference type="ChEBI" id="CHEBI:57502"/>
        <dbReference type="ChEBI" id="CHEBI:58017"/>
        <dbReference type="ChEBI" id="CHEBI:456216"/>
        <dbReference type="EC" id="6.3.4.21"/>
    </reaction>
</comment>
<keyword evidence="6 7" id="KW-0662">Pyridine nucleotide biosynthesis</keyword>
<dbReference type="GO" id="GO:0004516">
    <property type="term" value="F:nicotinate phosphoribosyltransferase activity"/>
    <property type="evidence" value="ECO:0007669"/>
    <property type="project" value="UniProtKB-EC"/>
</dbReference>
<evidence type="ECO:0000256" key="3">
    <source>
        <dbReference type="ARBA" id="ARBA00013236"/>
    </source>
</evidence>
<evidence type="ECO:0000256" key="2">
    <source>
        <dbReference type="ARBA" id="ARBA00010897"/>
    </source>
</evidence>
<dbReference type="InterPro" id="IPR040727">
    <property type="entry name" value="NAPRTase_N"/>
</dbReference>
<dbReference type="EMBL" id="JACSQJ010000003">
    <property type="protein sequence ID" value="MBD7988010.1"/>
    <property type="molecule type" value="Genomic_DNA"/>
</dbReference>
<keyword evidence="11" id="KW-0808">Transferase</keyword>
<dbReference type="NCBIfam" id="NF003704">
    <property type="entry name" value="PRK05321.1"/>
    <property type="match status" value="1"/>
</dbReference>
<keyword evidence="11" id="KW-0328">Glycosyltransferase</keyword>
<keyword evidence="4 7" id="KW-0597">Phosphoprotein</keyword>
<evidence type="ECO:0000259" key="9">
    <source>
        <dbReference type="Pfam" id="PF04095"/>
    </source>
</evidence>
<dbReference type="PANTHER" id="PTHR11098:SF1">
    <property type="entry name" value="NICOTINATE PHOSPHORIBOSYLTRANSFERASE"/>
    <property type="match status" value="1"/>
</dbReference>
<evidence type="ECO:0000313" key="12">
    <source>
        <dbReference type="Proteomes" id="UP000647183"/>
    </source>
</evidence>
<dbReference type="InterPro" id="IPR041525">
    <property type="entry name" value="N/Namide_PRibTrfase"/>
</dbReference>
<feature type="modified residue" description="Phosphohistidine; by autocatalysis" evidence="7">
    <location>
        <position position="216"/>
    </location>
</feature>
<evidence type="ECO:0000256" key="1">
    <source>
        <dbReference type="ARBA" id="ARBA00004952"/>
    </source>
</evidence>
<dbReference type="EC" id="6.3.4.21" evidence="3 7"/>
<dbReference type="HAMAP" id="MF_00570">
    <property type="entry name" value="NAPRTase"/>
    <property type="match status" value="1"/>
</dbReference>
<feature type="domain" description="Nicotinate phosphoribosyltransferase N-terminal" evidence="10">
    <location>
        <begin position="6"/>
        <end position="127"/>
    </location>
</feature>
<feature type="domain" description="Nicotinate/nicotinamide phosphoribosyltransferase" evidence="9">
    <location>
        <begin position="163"/>
        <end position="389"/>
    </location>
</feature>
<dbReference type="PIRSF" id="PIRSF000484">
    <property type="entry name" value="NAPRT"/>
    <property type="match status" value="1"/>
</dbReference>
<dbReference type="CDD" id="cd01401">
    <property type="entry name" value="PncB_like"/>
    <property type="match status" value="1"/>
</dbReference>
<comment type="caution">
    <text evidence="11">The sequence shown here is derived from an EMBL/GenBank/DDBJ whole genome shotgun (WGS) entry which is preliminary data.</text>
</comment>
<dbReference type="Pfam" id="PF04095">
    <property type="entry name" value="NAPRTase"/>
    <property type="match status" value="1"/>
</dbReference>
<dbReference type="SUPFAM" id="SSF54675">
    <property type="entry name" value="Nicotinate/Quinolinate PRTase N-terminal domain-like"/>
    <property type="match status" value="1"/>
</dbReference>
<organism evidence="11 12">
    <name type="scientific">Luteimonas colneyensis</name>
    <dbReference type="NCBI Taxonomy" id="2762230"/>
    <lineage>
        <taxon>Bacteria</taxon>
        <taxon>Pseudomonadati</taxon>
        <taxon>Pseudomonadota</taxon>
        <taxon>Gammaproteobacteria</taxon>
        <taxon>Lysobacterales</taxon>
        <taxon>Lysobacteraceae</taxon>
        <taxon>Luteimonas</taxon>
    </lineage>
</organism>
<comment type="similarity">
    <text evidence="2 7 8">Belongs to the NAPRTase family.</text>
</comment>
<comment type="function">
    <text evidence="7 8">Catalyzes the synthesis of beta-nicotinate D-ribonucleotide from nicotinate and 5-phospho-D-ribose 1-phosphate at the expense of ATP.</text>
</comment>
<sequence length="400" mass="45398">MIHSLLDTDLYKFTMMQAVLHRYPAAQVRYRFRCRSPGVDLARHIDAVSDAIDALCGLRFSADELDYMRGLRFIKPDFVDFLGLFRLDRRHVRLERSDDEQGGLSLVVEGPWLHTILFEVPLLAIVSEAWSVGEHGPADEAEGLRRLQAKVDRIDAAVGYEDCRITDFGTRRRYSQAWQERLVPRLAELLGPKFAGTSNVDIARRHGLVPQGTMAHEWLQAHQALGPRLRDSQKAAFEAWAQEYRGDLGIALTDVIGLEAFLRDFDLYFCKLFDGMRHDSGDPFEWGERMLAHLETMRIDPRTRTLVFSDGLDIGQVMALYERFRGRCRTSFGIGTNLTNDTGPKALQIVLKMVACNGQPVAKLSDTPGKTMVDDEGYLRYLRQVFEVPSHPAEATTRPL</sequence>
<evidence type="ECO:0000256" key="5">
    <source>
        <dbReference type="ARBA" id="ARBA00022598"/>
    </source>
</evidence>
<dbReference type="GO" id="GO:0016757">
    <property type="term" value="F:glycosyltransferase activity"/>
    <property type="evidence" value="ECO:0007669"/>
    <property type="project" value="UniProtKB-KW"/>
</dbReference>